<feature type="chain" id="PRO_5013288481" description="TIL domain-containing protein" evidence="1">
    <location>
        <begin position="16"/>
        <end position="548"/>
    </location>
</feature>
<accession>E4WT09</accession>
<gene>
    <name evidence="3" type="ORF">GSOID_T00005861001</name>
</gene>
<dbReference type="OrthoDB" id="6236007at2759"/>
<reference evidence="3" key="1">
    <citation type="journal article" date="2010" name="Science">
        <title>Plasticity of animal genome architecture unmasked by rapid evolution of a pelagic tunicate.</title>
        <authorList>
            <person name="Denoeud F."/>
            <person name="Henriet S."/>
            <person name="Mungpakdee S."/>
            <person name="Aury J.M."/>
            <person name="Da Silva C."/>
            <person name="Brinkmann H."/>
            <person name="Mikhaleva J."/>
            <person name="Olsen L.C."/>
            <person name="Jubin C."/>
            <person name="Canestro C."/>
            <person name="Bouquet J.M."/>
            <person name="Danks G."/>
            <person name="Poulain J."/>
            <person name="Campsteijn C."/>
            <person name="Adamski M."/>
            <person name="Cross I."/>
            <person name="Yadetie F."/>
            <person name="Muffato M."/>
            <person name="Louis A."/>
            <person name="Butcher S."/>
            <person name="Tsagkogeorga G."/>
            <person name="Konrad A."/>
            <person name="Singh S."/>
            <person name="Jensen M.F."/>
            <person name="Cong E.H."/>
            <person name="Eikeseth-Otteraa H."/>
            <person name="Noel B."/>
            <person name="Anthouard V."/>
            <person name="Porcel B.M."/>
            <person name="Kachouri-Lafond R."/>
            <person name="Nishino A."/>
            <person name="Ugolini M."/>
            <person name="Chourrout P."/>
            <person name="Nishida H."/>
            <person name="Aasland R."/>
            <person name="Huzurbazar S."/>
            <person name="Westhof E."/>
            <person name="Delsuc F."/>
            <person name="Lehrach H."/>
            <person name="Reinhardt R."/>
            <person name="Weissenbach J."/>
            <person name="Roy S.W."/>
            <person name="Artiguenave F."/>
            <person name="Postlethwait J.H."/>
            <person name="Manak J.R."/>
            <person name="Thompson E.M."/>
            <person name="Jaillon O."/>
            <person name="Du Pasquier L."/>
            <person name="Boudinot P."/>
            <person name="Liberles D.A."/>
            <person name="Volff J.N."/>
            <person name="Philippe H."/>
            <person name="Lenhard B."/>
            <person name="Roest Crollius H."/>
            <person name="Wincker P."/>
            <person name="Chourrout D."/>
        </authorList>
    </citation>
    <scope>NUCLEOTIDE SEQUENCE [LARGE SCALE GENOMIC DNA]</scope>
</reference>
<dbReference type="Proteomes" id="UP000001307">
    <property type="component" value="Unassembled WGS sequence"/>
</dbReference>
<feature type="domain" description="TIL" evidence="2">
    <location>
        <begin position="26"/>
        <end position="81"/>
    </location>
</feature>
<dbReference type="Pfam" id="PF01826">
    <property type="entry name" value="TIL"/>
    <property type="match status" value="1"/>
</dbReference>
<keyword evidence="4" id="KW-1185">Reference proteome</keyword>
<dbReference type="AlphaFoldDB" id="E4WT09"/>
<evidence type="ECO:0000313" key="4">
    <source>
        <dbReference type="Proteomes" id="UP000001307"/>
    </source>
</evidence>
<dbReference type="CDD" id="cd19941">
    <property type="entry name" value="TIL"/>
    <property type="match status" value="1"/>
</dbReference>
<dbReference type="InterPro" id="IPR036084">
    <property type="entry name" value="Ser_inhib-like_sf"/>
</dbReference>
<dbReference type="InParanoid" id="E4WT09"/>
<evidence type="ECO:0000313" key="3">
    <source>
        <dbReference type="EMBL" id="CBY06798.1"/>
    </source>
</evidence>
<dbReference type="Gene3D" id="2.10.25.10">
    <property type="entry name" value="Laminin"/>
    <property type="match status" value="1"/>
</dbReference>
<dbReference type="SUPFAM" id="SSF57567">
    <property type="entry name" value="Serine protease inhibitors"/>
    <property type="match status" value="1"/>
</dbReference>
<keyword evidence="1" id="KW-0732">Signal</keyword>
<sequence length="548" mass="61246">MKLTFLAGSVAVAEAWEWSLVEDVTCLENSSFNECGTDREICGGWSSIEHDSMTSDCYQGCFCDDGFIQTRAGVCIPQAECAPAGEITCLVAQFESYLTFFGFDASLISGFDWSWNGIVCYPNYLENFCSFVINNYSGDHVDRLNALCYGPFFSSCLNNILYVQQFTATFGQQYSALFCPIFESGNFLVDLSTINLGDFDLDIDIDVNINYNIDFNVNLVTNINTYQHVMIEFVQSCGFSSVIEQILIQLTMEFNWDEFYGEFDAVFEFFEASIATMLLDTTFVDAIILVDADVIASLGNVIQVFITQNIEIFFTTNIQFSIGGSFDWDCSNNGFCFTPAQIPVPYESAQIACDSIGGQIAGREYVSFLSEMSQSSHHDFWLSFDVSNACAQASGMNYWNMNLNAFLSSEHGYIDVGHSDTECSFVCVKQQIPRPPAGGEDSCQSIVGGVFEEYMWAVGEWSQMDDSTREFYSASTDAMSFSTGSVLAYESNCGQIKFSLKCLKNNSDNLFYFMPCNSLRCSGFDREIWLDEEKLNGIIDGSFQMNCN</sequence>
<organism evidence="3">
    <name type="scientific">Oikopleura dioica</name>
    <name type="common">Tunicate</name>
    <dbReference type="NCBI Taxonomy" id="34765"/>
    <lineage>
        <taxon>Eukaryota</taxon>
        <taxon>Metazoa</taxon>
        <taxon>Chordata</taxon>
        <taxon>Tunicata</taxon>
        <taxon>Appendicularia</taxon>
        <taxon>Copelata</taxon>
        <taxon>Oikopleuridae</taxon>
        <taxon>Oikopleura</taxon>
    </lineage>
</organism>
<evidence type="ECO:0000259" key="2">
    <source>
        <dbReference type="Pfam" id="PF01826"/>
    </source>
</evidence>
<proteinExistence type="predicted"/>
<evidence type="ECO:0000256" key="1">
    <source>
        <dbReference type="SAM" id="SignalP"/>
    </source>
</evidence>
<dbReference type="EMBL" id="FN653016">
    <property type="protein sequence ID" value="CBY06798.1"/>
    <property type="molecule type" value="Genomic_DNA"/>
</dbReference>
<protein>
    <recommendedName>
        <fullName evidence="2">TIL domain-containing protein</fullName>
    </recommendedName>
</protein>
<feature type="signal peptide" evidence="1">
    <location>
        <begin position="1"/>
        <end position="15"/>
    </location>
</feature>
<dbReference type="InterPro" id="IPR002919">
    <property type="entry name" value="TIL_dom"/>
</dbReference>
<name>E4WT09_OIKDI</name>